<dbReference type="PANTHER" id="PTHR45586:SF1">
    <property type="entry name" value="LIPOPOLYSACCHARIDE ASSEMBLY PROTEIN B"/>
    <property type="match status" value="1"/>
</dbReference>
<keyword evidence="3" id="KW-0812">Transmembrane</keyword>
<dbReference type="InterPro" id="IPR011990">
    <property type="entry name" value="TPR-like_helical_dom_sf"/>
</dbReference>
<keyword evidence="3" id="KW-1133">Transmembrane helix</keyword>
<dbReference type="OrthoDB" id="7259535at2"/>
<keyword evidence="3" id="KW-0472">Membrane</keyword>
<evidence type="ECO:0000313" key="5">
    <source>
        <dbReference type="Proteomes" id="UP000309138"/>
    </source>
</evidence>
<dbReference type="SUPFAM" id="SSF48452">
    <property type="entry name" value="TPR-like"/>
    <property type="match status" value="4"/>
</dbReference>
<name>A0A4U1L3I3_9SPHN</name>
<dbReference type="Pfam" id="PF13432">
    <property type="entry name" value="TPR_16"/>
    <property type="match status" value="4"/>
</dbReference>
<protein>
    <submittedName>
        <fullName evidence="4">Tetratricopeptide repeat protein</fullName>
    </submittedName>
</protein>
<dbReference type="AlphaFoldDB" id="A0A4U1L3I3"/>
<evidence type="ECO:0000256" key="1">
    <source>
        <dbReference type="ARBA" id="ARBA00022737"/>
    </source>
</evidence>
<evidence type="ECO:0000256" key="2">
    <source>
        <dbReference type="ARBA" id="ARBA00022803"/>
    </source>
</evidence>
<keyword evidence="5" id="KW-1185">Reference proteome</keyword>
<dbReference type="Gene3D" id="1.25.40.10">
    <property type="entry name" value="Tetratricopeptide repeat domain"/>
    <property type="match status" value="4"/>
</dbReference>
<comment type="caution">
    <text evidence="4">The sequence shown here is derived from an EMBL/GenBank/DDBJ whole genome shotgun (WGS) entry which is preliminary data.</text>
</comment>
<organism evidence="4 5">
    <name type="scientific">Sphingomonas baiyangensis</name>
    <dbReference type="NCBI Taxonomy" id="2572576"/>
    <lineage>
        <taxon>Bacteria</taxon>
        <taxon>Pseudomonadati</taxon>
        <taxon>Pseudomonadota</taxon>
        <taxon>Alphaproteobacteria</taxon>
        <taxon>Sphingomonadales</taxon>
        <taxon>Sphingomonadaceae</taxon>
        <taxon>Sphingomonas</taxon>
    </lineage>
</organism>
<dbReference type="PANTHER" id="PTHR45586">
    <property type="entry name" value="TPR REPEAT-CONTAINING PROTEIN PA4667"/>
    <property type="match status" value="1"/>
</dbReference>
<dbReference type="EMBL" id="SWKR01000002">
    <property type="protein sequence ID" value="TKD51252.1"/>
    <property type="molecule type" value="Genomic_DNA"/>
</dbReference>
<dbReference type="InterPro" id="IPR051012">
    <property type="entry name" value="CellSynth/LPSAsmb/PSIAsmb"/>
</dbReference>
<dbReference type="InterPro" id="IPR019734">
    <property type="entry name" value="TPR_rpt"/>
</dbReference>
<reference evidence="4 5" key="1">
    <citation type="submission" date="2019-04" db="EMBL/GenBank/DDBJ databases">
        <authorList>
            <person name="Yang Y."/>
            <person name="Wei D."/>
        </authorList>
    </citation>
    <scope>NUCLEOTIDE SEQUENCE [LARGE SCALE GENOMIC DNA]</scope>
    <source>
        <strain evidence="4 5">L-1-4w-11</strain>
    </source>
</reference>
<sequence>MTSSPDAALPALPVPGRRRRRRRVRRTIVVAAMALAGLVVAFLGLRALLPDFADRDTARTETARALALFEAGNVSAARDAAQAATTADHTLAIGHAVLARMQIALGDGVGADASLARAAAAGLDMARVQHLRAEALLLQRETRRASLALDGASQRYRPYVERVRAQLFAQRGDYAGAERQFAMLVEQYPRDAAAWQALASFHADNGDVARAIAASDRALSLDRRPVDALLLRAQLVRGQYGLVAALPWFEEALKRDPRHHDALIDYAATLGDAGRPRAMLAAVRRATEMRRNSPRALYLQAVLAARAQRFGLARSILQRAGGSLAGLPGAQLLGGILAMESGGHEQAIAAFGDIVGAQPMNREARQLLATAYLRSGAAREGVRALQPVVRRGDADTLSLLLAARGHERIGERGPAAELIDRAAIPARAAAPAFMGGRSLASLQAEAATSGGAPDRIIAFIRGLAQAGDLQRAYREADALAAAHPGVPAAHLLVGDVLMIGRRPADAAIVYARAANLRYDQPVMLRLVEALEAAGNRAQAAQVLATYLSQNPEDVVALRLSARWQLAAGEYDAAIDALERLRLRLGNRDAALLAELAIAYVAVDEADRAVRLGAAAYALAPQNAAIGDAYGQARRAGGDLAGAAQLFAKAARIAPQHAGIKANMAAATDELRAVR</sequence>
<dbReference type="SMART" id="SM00028">
    <property type="entry name" value="TPR"/>
    <property type="match status" value="5"/>
</dbReference>
<evidence type="ECO:0000313" key="4">
    <source>
        <dbReference type="EMBL" id="TKD51252.1"/>
    </source>
</evidence>
<proteinExistence type="predicted"/>
<keyword evidence="2" id="KW-0802">TPR repeat</keyword>
<feature type="transmembrane region" description="Helical" evidence="3">
    <location>
        <begin position="27"/>
        <end position="49"/>
    </location>
</feature>
<accession>A0A4U1L3I3</accession>
<evidence type="ECO:0000256" key="3">
    <source>
        <dbReference type="SAM" id="Phobius"/>
    </source>
</evidence>
<gene>
    <name evidence="4" type="ORF">FBR43_11175</name>
</gene>
<dbReference type="Proteomes" id="UP000309138">
    <property type="component" value="Unassembled WGS sequence"/>
</dbReference>
<keyword evidence="1" id="KW-0677">Repeat</keyword>